<dbReference type="Gene3D" id="3.10.50.40">
    <property type="match status" value="1"/>
</dbReference>
<evidence type="ECO:0000256" key="1">
    <source>
        <dbReference type="ARBA" id="ARBA00000971"/>
    </source>
</evidence>
<dbReference type="KEGG" id="wch:wcw_1529"/>
<dbReference type="HOGENOM" id="CLU_013615_0_1_0"/>
<keyword evidence="4 5" id="KW-0413">Isomerase</keyword>
<dbReference type="InterPro" id="IPR046357">
    <property type="entry name" value="PPIase_dom_sf"/>
</dbReference>
<feature type="signal peptide" evidence="7">
    <location>
        <begin position="1"/>
        <end position="20"/>
    </location>
</feature>
<keyword evidence="7" id="KW-0732">Signal</keyword>
<dbReference type="Pfam" id="PF00254">
    <property type="entry name" value="FKBP_C"/>
    <property type="match status" value="1"/>
</dbReference>
<evidence type="ECO:0000256" key="7">
    <source>
        <dbReference type="SAM" id="SignalP"/>
    </source>
</evidence>
<dbReference type="InterPro" id="IPR036944">
    <property type="entry name" value="PPIase_FKBP_N_sf"/>
</dbReference>
<keyword evidence="10" id="KW-1185">Reference proteome</keyword>
<evidence type="ECO:0000256" key="5">
    <source>
        <dbReference type="PROSITE-ProRule" id="PRU00277"/>
    </source>
</evidence>
<dbReference type="STRING" id="716544.wcw_1529"/>
<keyword evidence="3 5" id="KW-0697">Rotamase</keyword>
<dbReference type="SUPFAM" id="SSF54534">
    <property type="entry name" value="FKBP-like"/>
    <property type="match status" value="1"/>
</dbReference>
<organism evidence="9 10">
    <name type="scientific">Waddlia chondrophila (strain ATCC VR-1470 / WSU 86-1044)</name>
    <dbReference type="NCBI Taxonomy" id="716544"/>
    <lineage>
        <taxon>Bacteria</taxon>
        <taxon>Pseudomonadati</taxon>
        <taxon>Chlamydiota</taxon>
        <taxon>Chlamydiia</taxon>
        <taxon>Parachlamydiales</taxon>
        <taxon>Waddliaceae</taxon>
        <taxon>Waddlia</taxon>
    </lineage>
</organism>
<dbReference type="EC" id="5.2.1.8" evidence="6"/>
<dbReference type="Gene3D" id="1.10.287.460">
    <property type="entry name" value="Peptidyl-prolyl cis-trans isomerase, FKBP-type, N-terminal domain"/>
    <property type="match status" value="1"/>
</dbReference>
<dbReference type="RefSeq" id="WP_013182586.1">
    <property type="nucleotide sequence ID" value="NC_014225.1"/>
</dbReference>
<dbReference type="InterPro" id="IPR000774">
    <property type="entry name" value="PPIase_FKBP_N"/>
</dbReference>
<name>D6YS33_WADCW</name>
<dbReference type="Proteomes" id="UP000001505">
    <property type="component" value="Chromosome"/>
</dbReference>
<dbReference type="InterPro" id="IPR001179">
    <property type="entry name" value="PPIase_FKBP_dom"/>
</dbReference>
<evidence type="ECO:0000313" key="9">
    <source>
        <dbReference type="EMBL" id="ADI38878.1"/>
    </source>
</evidence>
<sequence length="250" mass="27658">MDFRKTSIILFLLCISPLAAQENSTQPSMQFVDAEKNDPEELKKLSKAFGHFIGRNLDNPGFSFDIEMVISGIRDGAAGKPAPMSDKEYEQLLQVYQAKAYLALSDENLRKATDFLAGNKLKNNVIEIEPGKLQYEILKEGSGETVKEDSSPSIHYTGKFLDGQVFGSTEQAGEPVTLSLQQTIPGFKQGIVGMKEGEKRRLYVHPDLGYGTQGPLPPNSLLIFDIEIVKADTPEDDDAMLQEEDDDQLP</sequence>
<proteinExistence type="inferred from homology"/>
<dbReference type="EMBL" id="CP001928">
    <property type="protein sequence ID" value="ADI38878.1"/>
    <property type="molecule type" value="Genomic_DNA"/>
</dbReference>
<gene>
    <name evidence="9" type="primary">mip3</name>
    <name evidence="9" type="ordered locus">wcw_1529</name>
</gene>
<dbReference type="AlphaFoldDB" id="D6YS33"/>
<comment type="catalytic activity">
    <reaction evidence="1 5 6">
        <text>[protein]-peptidylproline (omega=180) = [protein]-peptidylproline (omega=0)</text>
        <dbReference type="Rhea" id="RHEA:16237"/>
        <dbReference type="Rhea" id="RHEA-COMP:10747"/>
        <dbReference type="Rhea" id="RHEA-COMP:10748"/>
        <dbReference type="ChEBI" id="CHEBI:83833"/>
        <dbReference type="ChEBI" id="CHEBI:83834"/>
        <dbReference type="EC" id="5.2.1.8"/>
    </reaction>
</comment>
<evidence type="ECO:0000256" key="3">
    <source>
        <dbReference type="ARBA" id="ARBA00023110"/>
    </source>
</evidence>
<accession>D6YS33</accession>
<protein>
    <recommendedName>
        <fullName evidence="6">Peptidyl-prolyl cis-trans isomerase</fullName>
        <ecNumber evidence="6">5.2.1.8</ecNumber>
    </recommendedName>
</protein>
<evidence type="ECO:0000256" key="4">
    <source>
        <dbReference type="ARBA" id="ARBA00023235"/>
    </source>
</evidence>
<feature type="domain" description="PPIase FKBP-type" evidence="8">
    <location>
        <begin position="149"/>
        <end position="232"/>
    </location>
</feature>
<feature type="chain" id="PRO_5003091092" description="Peptidyl-prolyl cis-trans isomerase" evidence="7">
    <location>
        <begin position="21"/>
        <end position="250"/>
    </location>
</feature>
<dbReference type="PANTHER" id="PTHR43811:SF19">
    <property type="entry name" value="39 KDA FK506-BINDING NUCLEAR PROTEIN"/>
    <property type="match status" value="1"/>
</dbReference>
<reference evidence="9 10" key="1">
    <citation type="journal article" date="2010" name="PLoS ONE">
        <title>The Waddlia genome: a window into chlamydial biology.</title>
        <authorList>
            <person name="Bertelli C."/>
            <person name="Collyn F."/>
            <person name="Croxatto A."/>
            <person name="Ruckert C."/>
            <person name="Polkinghorne A."/>
            <person name="Kebbi-Beghdadi C."/>
            <person name="Goesmann A."/>
            <person name="Vaughan L."/>
            <person name="Greub G."/>
        </authorList>
    </citation>
    <scope>NUCLEOTIDE SEQUENCE [LARGE SCALE GENOMIC DNA]</scope>
    <source>
        <strain evidence="10">ATCC VR-1470 / WSU 86-1044</strain>
    </source>
</reference>
<dbReference type="OrthoDB" id="9814548at2"/>
<evidence type="ECO:0000256" key="2">
    <source>
        <dbReference type="ARBA" id="ARBA00006577"/>
    </source>
</evidence>
<dbReference type="PROSITE" id="PS50059">
    <property type="entry name" value="FKBP_PPIASE"/>
    <property type="match status" value="1"/>
</dbReference>
<dbReference type="eggNOG" id="COG0545">
    <property type="taxonomic scope" value="Bacteria"/>
</dbReference>
<dbReference type="GO" id="GO:0003755">
    <property type="term" value="F:peptidyl-prolyl cis-trans isomerase activity"/>
    <property type="evidence" value="ECO:0007669"/>
    <property type="project" value="UniProtKB-UniRule"/>
</dbReference>
<dbReference type="PANTHER" id="PTHR43811">
    <property type="entry name" value="FKBP-TYPE PEPTIDYL-PROLYL CIS-TRANS ISOMERASE FKPA"/>
    <property type="match status" value="1"/>
</dbReference>
<dbReference type="GO" id="GO:0006457">
    <property type="term" value="P:protein folding"/>
    <property type="evidence" value="ECO:0007669"/>
    <property type="project" value="InterPro"/>
</dbReference>
<dbReference type="Pfam" id="PF01346">
    <property type="entry name" value="FKBP_N"/>
    <property type="match status" value="1"/>
</dbReference>
<comment type="similarity">
    <text evidence="2 6">Belongs to the FKBP-type PPIase family.</text>
</comment>
<evidence type="ECO:0000313" key="10">
    <source>
        <dbReference type="Proteomes" id="UP000001505"/>
    </source>
</evidence>
<evidence type="ECO:0000259" key="8">
    <source>
        <dbReference type="PROSITE" id="PS50059"/>
    </source>
</evidence>
<evidence type="ECO:0000256" key="6">
    <source>
        <dbReference type="RuleBase" id="RU003915"/>
    </source>
</evidence>